<dbReference type="PANTHER" id="PTHR45969:SF69">
    <property type="entry name" value="FINGER DOMAIN PROTEIN, PUTATIVE (AFU_ORTHOLOGUE AFUA_3G12190)-RELATED"/>
    <property type="match status" value="1"/>
</dbReference>
<dbReference type="SUPFAM" id="SSF57850">
    <property type="entry name" value="RING/U-box"/>
    <property type="match status" value="1"/>
</dbReference>
<evidence type="ECO:0000256" key="3">
    <source>
        <dbReference type="ARBA" id="ARBA00022833"/>
    </source>
</evidence>
<keyword evidence="1" id="KW-0479">Metal-binding</keyword>
<dbReference type="PROSITE" id="PS50089">
    <property type="entry name" value="ZF_RING_2"/>
    <property type="match status" value="1"/>
</dbReference>
<evidence type="ECO:0000259" key="4">
    <source>
        <dbReference type="PROSITE" id="PS50089"/>
    </source>
</evidence>
<reference evidence="5" key="1">
    <citation type="journal article" date="2020" name="Nature">
        <title>Giant virus diversity and host interactions through global metagenomics.</title>
        <authorList>
            <person name="Schulz F."/>
            <person name="Roux S."/>
            <person name="Paez-Espino D."/>
            <person name="Jungbluth S."/>
            <person name="Walsh D.A."/>
            <person name="Denef V.J."/>
            <person name="McMahon K.D."/>
            <person name="Konstantinidis K.T."/>
            <person name="Eloe-Fadrosh E.A."/>
            <person name="Kyrpides N.C."/>
            <person name="Woyke T."/>
        </authorList>
    </citation>
    <scope>NUCLEOTIDE SEQUENCE</scope>
    <source>
        <strain evidence="5">GVMAG-M-3300023174-137</strain>
    </source>
</reference>
<dbReference type="EMBL" id="MN739580">
    <property type="protein sequence ID" value="QHT14202.1"/>
    <property type="molecule type" value="Genomic_DNA"/>
</dbReference>
<organism evidence="5">
    <name type="scientific">viral metagenome</name>
    <dbReference type="NCBI Taxonomy" id="1070528"/>
    <lineage>
        <taxon>unclassified sequences</taxon>
        <taxon>metagenomes</taxon>
        <taxon>organismal metagenomes</taxon>
    </lineage>
</organism>
<accession>A0A6C0DCR4</accession>
<dbReference type="UniPathway" id="UPA00143"/>
<evidence type="ECO:0000256" key="2">
    <source>
        <dbReference type="ARBA" id="ARBA00022771"/>
    </source>
</evidence>
<dbReference type="InterPro" id="IPR001841">
    <property type="entry name" value="Znf_RING"/>
</dbReference>
<dbReference type="AlphaFoldDB" id="A0A6C0DCR4"/>
<dbReference type="GO" id="GO:0061630">
    <property type="term" value="F:ubiquitin protein ligase activity"/>
    <property type="evidence" value="ECO:0007669"/>
    <property type="project" value="TreeGrafter"/>
</dbReference>
<name>A0A6C0DCR4_9ZZZZ</name>
<dbReference type="Pfam" id="PF13639">
    <property type="entry name" value="zf-RING_2"/>
    <property type="match status" value="1"/>
</dbReference>
<protein>
    <recommendedName>
        <fullName evidence="4">RING-type domain-containing protein</fullName>
    </recommendedName>
</protein>
<dbReference type="PANTHER" id="PTHR45969">
    <property type="entry name" value="RING ZINC FINGER PROTEIN-RELATED"/>
    <property type="match status" value="1"/>
</dbReference>
<dbReference type="GO" id="GO:0016567">
    <property type="term" value="P:protein ubiquitination"/>
    <property type="evidence" value="ECO:0007669"/>
    <property type="project" value="UniProtKB-UniPathway"/>
</dbReference>
<dbReference type="CDD" id="cd16454">
    <property type="entry name" value="RING-H2_PA-TM-RING"/>
    <property type="match status" value="1"/>
</dbReference>
<keyword evidence="3" id="KW-0862">Zinc</keyword>
<proteinExistence type="predicted"/>
<evidence type="ECO:0000256" key="1">
    <source>
        <dbReference type="ARBA" id="ARBA00022723"/>
    </source>
</evidence>
<keyword evidence="2" id="KW-0863">Zinc-finger</keyword>
<feature type="domain" description="RING-type" evidence="4">
    <location>
        <begin position="156"/>
        <end position="198"/>
    </location>
</feature>
<evidence type="ECO:0000313" key="5">
    <source>
        <dbReference type="EMBL" id="QHT14202.1"/>
    </source>
</evidence>
<dbReference type="InterPro" id="IPR013083">
    <property type="entry name" value="Znf_RING/FYVE/PHD"/>
</dbReference>
<dbReference type="Gene3D" id="3.30.40.10">
    <property type="entry name" value="Zinc/RING finger domain, C3HC4 (zinc finger)"/>
    <property type="match status" value="1"/>
</dbReference>
<dbReference type="SMART" id="SM00184">
    <property type="entry name" value="RING"/>
    <property type="match status" value="1"/>
</dbReference>
<sequence>MLPNNNPFNFFQNSGALPAAGPYGNTFLNDVHRIFPAFLYNGSRFQTMGDVFRYVERQMSIHYNVYNNAQNEYIMTQDVISEQSRSLQEIMNHIIHQTIPEGNTGRQGTTYMRYNVGTSGQHPQRNISTAMDASMNTFISTALQDFRVGGPPFETCSICQSDINSNVQATQIRVCGHKYHKNCIEQWIRTHSSCPMCRAYIYGINNSTNTMISPSTSTLVSPSTISSLSTGVNLSPSSYDYWGVDPPMYPI</sequence>
<dbReference type="GO" id="GO:0008270">
    <property type="term" value="F:zinc ion binding"/>
    <property type="evidence" value="ECO:0007669"/>
    <property type="project" value="UniProtKB-KW"/>
</dbReference>